<keyword evidence="1" id="KW-0812">Transmembrane</keyword>
<evidence type="ECO:0000313" key="3">
    <source>
        <dbReference type="EMBL" id="ETO28835.1"/>
    </source>
</evidence>
<evidence type="ECO:0000259" key="2">
    <source>
        <dbReference type="Pfam" id="PF25179"/>
    </source>
</evidence>
<protein>
    <submittedName>
        <fullName evidence="3">Rhoptry protein</fullName>
    </submittedName>
</protein>
<feature type="transmembrane region" description="Helical" evidence="1">
    <location>
        <begin position="122"/>
        <end position="147"/>
    </location>
</feature>
<gene>
    <name evidence="3" type="ORF">RFI_08293</name>
</gene>
<feature type="transmembrane region" description="Helical" evidence="1">
    <location>
        <begin position="38"/>
        <end position="63"/>
    </location>
</feature>
<dbReference type="InterPro" id="IPR009613">
    <property type="entry name" value="LMF"/>
</dbReference>
<dbReference type="PANTHER" id="PTHR14463">
    <property type="entry name" value="LIPASE MATURATION FACTOR"/>
    <property type="match status" value="1"/>
</dbReference>
<dbReference type="Pfam" id="PF25179">
    <property type="entry name" value="LMF1_C"/>
    <property type="match status" value="1"/>
</dbReference>
<organism evidence="3 4">
    <name type="scientific">Reticulomyxa filosa</name>
    <dbReference type="NCBI Taxonomy" id="46433"/>
    <lineage>
        <taxon>Eukaryota</taxon>
        <taxon>Sar</taxon>
        <taxon>Rhizaria</taxon>
        <taxon>Retaria</taxon>
        <taxon>Foraminifera</taxon>
        <taxon>Monothalamids</taxon>
        <taxon>Reticulomyxidae</taxon>
        <taxon>Reticulomyxa</taxon>
    </lineage>
</organism>
<feature type="transmembrane region" description="Helical" evidence="1">
    <location>
        <begin position="234"/>
        <end position="252"/>
    </location>
</feature>
<feature type="transmembrane region" description="Helical" evidence="1">
    <location>
        <begin position="202"/>
        <end position="222"/>
    </location>
</feature>
<feature type="transmembrane region" description="Helical" evidence="1">
    <location>
        <begin position="75"/>
        <end position="97"/>
    </location>
</feature>
<keyword evidence="1" id="KW-0472">Membrane</keyword>
<dbReference type="InterPro" id="IPR057433">
    <property type="entry name" value="LMF1/2_C"/>
</dbReference>
<feature type="domain" description="Lipase maturation factor 1/2 C-terminal" evidence="2">
    <location>
        <begin position="255"/>
        <end position="348"/>
    </location>
</feature>
<dbReference type="GO" id="GO:0005789">
    <property type="term" value="C:endoplasmic reticulum membrane"/>
    <property type="evidence" value="ECO:0007669"/>
    <property type="project" value="TreeGrafter"/>
</dbReference>
<accession>X6NRA5</accession>
<comment type="caution">
    <text evidence="3">The sequence shown here is derived from an EMBL/GenBank/DDBJ whole genome shotgun (WGS) entry which is preliminary data.</text>
</comment>
<keyword evidence="1" id="KW-1133">Transmembrane helix</keyword>
<evidence type="ECO:0000256" key="1">
    <source>
        <dbReference type="SAM" id="Phobius"/>
    </source>
</evidence>
<sequence>MTASLSILCFDDNIWPSTMNSWIGINGDKSNIVWSNTIGSYLSLMFGIVWFVLILCASIRALFHVIYRRIELPDCFGFRMFVLKLSMWGILNSYGLFARMTMFRHELIIQGTTDDPSVASHLFFYITYVCVYVYVYVCVCVILTALLTSHPKKRNLPIHKLSRKKKSLTMKLLKTGQRNCIAFGKHMNSNTNQGTLTVDHPLLFCTCLDLTGIFYFYFFFWICSKTSFYKNNQTKITLFLFLFVCLCIGLIGKRRLWFLPLRPFSRENNEWFLRFLKELVKNNGHVTKLLAHNPFGKQVGTPIKAVRVLKYEYRFPGDEEDDPYGAVALGVNTTWEYGKWWSRRNLKEEFVDMVKIEEIEKIH</sequence>
<dbReference type="Proteomes" id="UP000023152">
    <property type="component" value="Unassembled WGS sequence"/>
</dbReference>
<proteinExistence type="predicted"/>
<evidence type="ECO:0000313" key="4">
    <source>
        <dbReference type="Proteomes" id="UP000023152"/>
    </source>
</evidence>
<keyword evidence="4" id="KW-1185">Reference proteome</keyword>
<reference evidence="3 4" key="1">
    <citation type="journal article" date="2013" name="Curr. Biol.">
        <title>The Genome of the Foraminiferan Reticulomyxa filosa.</title>
        <authorList>
            <person name="Glockner G."/>
            <person name="Hulsmann N."/>
            <person name="Schleicher M."/>
            <person name="Noegel A.A."/>
            <person name="Eichinger L."/>
            <person name="Gallinger C."/>
            <person name="Pawlowski J."/>
            <person name="Sierra R."/>
            <person name="Euteneuer U."/>
            <person name="Pillet L."/>
            <person name="Moustafa A."/>
            <person name="Platzer M."/>
            <person name="Groth M."/>
            <person name="Szafranski K."/>
            <person name="Schliwa M."/>
        </authorList>
    </citation>
    <scope>NUCLEOTIDE SEQUENCE [LARGE SCALE GENOMIC DNA]</scope>
</reference>
<dbReference type="GO" id="GO:0051604">
    <property type="term" value="P:protein maturation"/>
    <property type="evidence" value="ECO:0007669"/>
    <property type="project" value="InterPro"/>
</dbReference>
<dbReference type="EMBL" id="ASPP01006429">
    <property type="protein sequence ID" value="ETO28835.1"/>
    <property type="molecule type" value="Genomic_DNA"/>
</dbReference>
<dbReference type="AlphaFoldDB" id="X6NRA5"/>
<name>X6NRA5_RETFI</name>